<keyword evidence="2" id="KW-0479">Metal-binding</keyword>
<reference evidence="6 7" key="1">
    <citation type="journal article" date="2016" name="Environ. Microbiol.">
        <title>Effector profiles distinguish formae speciales of Fusarium oxysporum.</title>
        <authorList>
            <person name="van Dam P."/>
            <person name="Fokkens L."/>
            <person name="Schmidt S.M."/>
            <person name="Linmans J.H."/>
            <person name="Kistler H.C."/>
            <person name="Ma L.J."/>
            <person name="Rep M."/>
        </authorList>
    </citation>
    <scope>NUCLEOTIDE SEQUENCE [LARGE SCALE GENOMIC DNA]</scope>
    <source>
        <strain evidence="6 7">Forc016</strain>
    </source>
</reference>
<sequence length="347" mass="37061">MTEPSGENAVLTAQCQCKDLHFTLTVPSSLLPLHGHICHCSVCRWTHGTPCIFNAPIPAGIAPQFVPPSRLERLTPYTFPGSNCVRYFCSRCGCHMGDVGPHDGKWCLATSLFPGGQAVFASRTHVYTKSAAPGSGAGGLFKYIPRIGDNELGTWNPSDSSELLAKPIPVEPGPDGRERLGARCHCGGVSFTLPRPTEETLNNDVMKKLVSPVDSTKWIARLDLSHESRLTSGAFVSAWVAVPLALYEPAIGPGLSVGGSKTYTSSSPAEVRSFCGTCGATVFRMYQQKLLDGSQDVVDVSVGILRAPGGVLAEDWLTWNFDLVEGLQDGLVADEELARSLVDGLST</sequence>
<organism evidence="6 7">
    <name type="scientific">Fusarium oxysporum f. sp. radicis-cucumerinum</name>
    <dbReference type="NCBI Taxonomy" id="327505"/>
    <lineage>
        <taxon>Eukaryota</taxon>
        <taxon>Fungi</taxon>
        <taxon>Dikarya</taxon>
        <taxon>Ascomycota</taxon>
        <taxon>Pezizomycotina</taxon>
        <taxon>Sordariomycetes</taxon>
        <taxon>Hypocreomycetidae</taxon>
        <taxon>Hypocreales</taxon>
        <taxon>Nectriaceae</taxon>
        <taxon>Fusarium</taxon>
        <taxon>Fusarium oxysporum species complex</taxon>
    </lineage>
</organism>
<dbReference type="PROSITE" id="PS51891">
    <property type="entry name" value="CENP_V_GFA"/>
    <property type="match status" value="1"/>
</dbReference>
<evidence type="ECO:0000256" key="3">
    <source>
        <dbReference type="ARBA" id="ARBA00022833"/>
    </source>
</evidence>
<dbReference type="SUPFAM" id="SSF51316">
    <property type="entry name" value="Mss4-like"/>
    <property type="match status" value="2"/>
</dbReference>
<dbReference type="AlphaFoldDB" id="A0A2H3GYQ3"/>
<keyword evidence="3" id="KW-0862">Zinc</keyword>
<comment type="caution">
    <text evidence="6">The sequence shown here is derived from an EMBL/GenBank/DDBJ whole genome shotgun (WGS) entry which is preliminary data.</text>
</comment>
<evidence type="ECO:0000313" key="6">
    <source>
        <dbReference type="EMBL" id="PCD30309.1"/>
    </source>
</evidence>
<dbReference type="GO" id="GO:0046872">
    <property type="term" value="F:metal ion binding"/>
    <property type="evidence" value="ECO:0007669"/>
    <property type="project" value="UniProtKB-KW"/>
</dbReference>
<dbReference type="STRING" id="327505.A0A2H3GYQ3"/>
<feature type="domain" description="CENP-V/GFA" evidence="5">
    <location>
        <begin position="11"/>
        <end position="156"/>
    </location>
</feature>
<name>A0A2H3GYQ3_FUSOX</name>
<accession>A0A2H3GYQ3</accession>
<evidence type="ECO:0000313" key="7">
    <source>
        <dbReference type="Proteomes" id="UP000219602"/>
    </source>
</evidence>
<dbReference type="Pfam" id="PF04828">
    <property type="entry name" value="GFA"/>
    <property type="match status" value="1"/>
</dbReference>
<dbReference type="GO" id="GO:0016846">
    <property type="term" value="F:carbon-sulfur lyase activity"/>
    <property type="evidence" value="ECO:0007669"/>
    <property type="project" value="InterPro"/>
</dbReference>
<comment type="similarity">
    <text evidence="1">Belongs to the Gfa family.</text>
</comment>
<keyword evidence="4" id="KW-0456">Lyase</keyword>
<dbReference type="InterPro" id="IPR006913">
    <property type="entry name" value="CENP-V/GFA"/>
</dbReference>
<reference evidence="6 7" key="2">
    <citation type="journal article" date="2017" name="Sci. Rep.">
        <title>A mobile pathogenicity chromosome in Fusarium oxysporum for infection of multiple cucurbit species.</title>
        <authorList>
            <person name="van Dam P."/>
            <person name="Fokkens L."/>
            <person name="Ayukawa Y."/>
            <person name="van der Gragt M."/>
            <person name="Ter Horst A."/>
            <person name="Brankovics B."/>
            <person name="Houterman P.M."/>
            <person name="Arie T."/>
            <person name="Rep M."/>
        </authorList>
    </citation>
    <scope>NUCLEOTIDE SEQUENCE [LARGE SCALE GENOMIC DNA]</scope>
    <source>
        <strain evidence="6 7">Forc016</strain>
    </source>
</reference>
<dbReference type="PANTHER" id="PTHR33337:SF31">
    <property type="entry name" value="DUF636 DOMAIN PROTEIN (AFU_ORTHOLOGUE AFUA_2G12650)"/>
    <property type="match status" value="1"/>
</dbReference>
<evidence type="ECO:0000259" key="5">
    <source>
        <dbReference type="PROSITE" id="PS51891"/>
    </source>
</evidence>
<protein>
    <recommendedName>
        <fullName evidence="5">CENP-V/GFA domain-containing protein</fullName>
    </recommendedName>
</protein>
<evidence type="ECO:0000256" key="2">
    <source>
        <dbReference type="ARBA" id="ARBA00022723"/>
    </source>
</evidence>
<dbReference type="EMBL" id="MABQ02000007">
    <property type="protein sequence ID" value="PCD30309.1"/>
    <property type="molecule type" value="Genomic_DNA"/>
</dbReference>
<dbReference type="Proteomes" id="UP000219602">
    <property type="component" value="Chromosome 9"/>
</dbReference>
<gene>
    <name evidence="6" type="ORF">AU210_009991</name>
</gene>
<dbReference type="Gene3D" id="3.90.1590.10">
    <property type="entry name" value="glutathione-dependent formaldehyde- activating enzyme (gfa)"/>
    <property type="match status" value="2"/>
</dbReference>
<evidence type="ECO:0000256" key="4">
    <source>
        <dbReference type="ARBA" id="ARBA00023239"/>
    </source>
</evidence>
<dbReference type="PANTHER" id="PTHR33337">
    <property type="entry name" value="GFA DOMAIN-CONTAINING PROTEIN"/>
    <property type="match status" value="1"/>
</dbReference>
<evidence type="ECO:0000256" key="1">
    <source>
        <dbReference type="ARBA" id="ARBA00005495"/>
    </source>
</evidence>
<proteinExistence type="inferred from homology"/>
<dbReference type="InterPro" id="IPR011057">
    <property type="entry name" value="Mss4-like_sf"/>
</dbReference>